<evidence type="ECO:0000259" key="1">
    <source>
        <dbReference type="Pfam" id="PF13439"/>
    </source>
</evidence>
<sequence>MHIGFIIDGLAGGGAERVVLTLADGIARRGHRVTIVSLRSARAFPIPDGVDMLEVADSYRGPLRRQLEIGRRARQLEHALSSYLAGNPFDLSISNLPKTDRIVAATPSLAKAWSCLHGAVVTTQLANKRGFKRWLKRRQLAATYRQRRLILVSPGLAQDVAQLGAEYLQGSQIIPNPFDLETIRRLAALPCPMEGEDYLVHVGRFHPIKRHDRLLAAFRHSGFSGKLVLLGDGSTAEKQQIEKWADDLGIAERVVFAGFQDNPYPWLRAARALVLSSDSEGFGNVLVEALACGTPVVSTRCPFGPESILTGPLVTGLCDLNAPSLAAGIQRVLDAPPIIDEVALARFALNTVVDAYLALAESSLESP</sequence>
<dbReference type="Pfam" id="PF13692">
    <property type="entry name" value="Glyco_trans_1_4"/>
    <property type="match status" value="1"/>
</dbReference>
<dbReference type="Gene3D" id="3.40.50.2000">
    <property type="entry name" value="Glycogen Phosphorylase B"/>
    <property type="match status" value="2"/>
</dbReference>
<dbReference type="InterPro" id="IPR028098">
    <property type="entry name" value="Glyco_trans_4-like_N"/>
</dbReference>
<evidence type="ECO:0000313" key="3">
    <source>
        <dbReference type="Proteomes" id="UP000295611"/>
    </source>
</evidence>
<dbReference type="PANTHER" id="PTHR12526:SF638">
    <property type="entry name" value="SPORE COAT PROTEIN SA"/>
    <property type="match status" value="1"/>
</dbReference>
<dbReference type="PANTHER" id="PTHR12526">
    <property type="entry name" value="GLYCOSYLTRANSFERASE"/>
    <property type="match status" value="1"/>
</dbReference>
<organism evidence="2 3">
    <name type="scientific">Paludibacterium purpuratum</name>
    <dbReference type="NCBI Taxonomy" id="1144873"/>
    <lineage>
        <taxon>Bacteria</taxon>
        <taxon>Pseudomonadati</taxon>
        <taxon>Pseudomonadota</taxon>
        <taxon>Betaproteobacteria</taxon>
        <taxon>Neisseriales</taxon>
        <taxon>Chromobacteriaceae</taxon>
        <taxon>Paludibacterium</taxon>
    </lineage>
</organism>
<dbReference type="Proteomes" id="UP000295611">
    <property type="component" value="Unassembled WGS sequence"/>
</dbReference>
<dbReference type="CDD" id="cd03811">
    <property type="entry name" value="GT4_GT28_WabH-like"/>
    <property type="match status" value="1"/>
</dbReference>
<name>A0A4R7B7S4_9NEIS</name>
<keyword evidence="2" id="KW-0808">Transferase</keyword>
<dbReference type="Pfam" id="PF13439">
    <property type="entry name" value="Glyco_transf_4"/>
    <property type="match status" value="1"/>
</dbReference>
<dbReference type="GO" id="GO:0016757">
    <property type="term" value="F:glycosyltransferase activity"/>
    <property type="evidence" value="ECO:0007669"/>
    <property type="project" value="TreeGrafter"/>
</dbReference>
<proteinExistence type="predicted"/>
<feature type="domain" description="Glycosyltransferase subfamily 4-like N-terminal" evidence="1">
    <location>
        <begin position="13"/>
        <end position="181"/>
    </location>
</feature>
<reference evidence="2 3" key="1">
    <citation type="submission" date="2019-03" db="EMBL/GenBank/DDBJ databases">
        <title>Genomic Encyclopedia of Type Strains, Phase III (KMG-III): the genomes of soil and plant-associated and newly described type strains.</title>
        <authorList>
            <person name="Whitman W."/>
        </authorList>
    </citation>
    <scope>NUCLEOTIDE SEQUENCE [LARGE SCALE GENOMIC DNA]</scope>
    <source>
        <strain evidence="2 3">CECT 8976</strain>
    </source>
</reference>
<keyword evidence="3" id="KW-1185">Reference proteome</keyword>
<dbReference type="OrthoDB" id="570545at2"/>
<dbReference type="SUPFAM" id="SSF53756">
    <property type="entry name" value="UDP-Glycosyltransferase/glycogen phosphorylase"/>
    <property type="match status" value="1"/>
</dbReference>
<accession>A0A4R7B7S4</accession>
<protein>
    <submittedName>
        <fullName evidence="2">Glycosyltransferase involved in cell wall biosynthesis</fullName>
    </submittedName>
</protein>
<evidence type="ECO:0000313" key="2">
    <source>
        <dbReference type="EMBL" id="TDR80771.1"/>
    </source>
</evidence>
<comment type="caution">
    <text evidence="2">The sequence shown here is derived from an EMBL/GenBank/DDBJ whole genome shotgun (WGS) entry which is preliminary data.</text>
</comment>
<dbReference type="EMBL" id="SNZP01000004">
    <property type="protein sequence ID" value="TDR80771.1"/>
    <property type="molecule type" value="Genomic_DNA"/>
</dbReference>
<dbReference type="RefSeq" id="WP_133679440.1">
    <property type="nucleotide sequence ID" value="NZ_SNZP01000004.1"/>
</dbReference>
<dbReference type="AlphaFoldDB" id="A0A4R7B7S4"/>
<gene>
    <name evidence="2" type="ORF">DFP86_104271</name>
</gene>